<name>A0A6J5T934_9CAUD</name>
<dbReference type="Pfam" id="PF13392">
    <property type="entry name" value="HNH_3"/>
    <property type="match status" value="1"/>
</dbReference>
<dbReference type="EMBL" id="LR798273">
    <property type="protein sequence ID" value="CAB5219278.1"/>
    <property type="molecule type" value="Genomic_DNA"/>
</dbReference>
<gene>
    <name evidence="3" type="ORF">UFOVP228_49</name>
    <name evidence="2" type="ORF">UFOVP47_53</name>
</gene>
<reference evidence="2" key="1">
    <citation type="submission" date="2020-05" db="EMBL/GenBank/DDBJ databases">
        <authorList>
            <person name="Chiriac C."/>
            <person name="Salcher M."/>
            <person name="Ghai R."/>
            <person name="Kavagutti S V."/>
        </authorList>
    </citation>
    <scope>NUCLEOTIDE SEQUENCE</scope>
</reference>
<dbReference type="SUPFAM" id="SSF54060">
    <property type="entry name" value="His-Me finger endonucleases"/>
    <property type="match status" value="1"/>
</dbReference>
<dbReference type="InterPro" id="IPR003615">
    <property type="entry name" value="HNH_nuc"/>
</dbReference>
<dbReference type="Gene3D" id="3.90.75.20">
    <property type="match status" value="1"/>
</dbReference>
<evidence type="ECO:0000259" key="1">
    <source>
        <dbReference type="Pfam" id="PF13392"/>
    </source>
</evidence>
<evidence type="ECO:0000313" key="3">
    <source>
        <dbReference type="EMBL" id="CAB5219278.1"/>
    </source>
</evidence>
<sequence length="166" mass="19349">MDATKLRKEVHYDPDTGVFTQIKKNPGIRQGATRGNVGPNGYLRTRLYGHDYYMHRLAWLYMTGEWPTEVDHINRDKQDNRWCNLRDVQHSLNQLNHETARLDNKVGLRGVTKRWHRYRATVTIDGTTYSAGCYDTAEEAHAAYIAAKQSLMENRHEFRPSKRKTG</sequence>
<organism evidence="2">
    <name type="scientific">uncultured Caudovirales phage</name>
    <dbReference type="NCBI Taxonomy" id="2100421"/>
    <lineage>
        <taxon>Viruses</taxon>
        <taxon>Duplodnaviria</taxon>
        <taxon>Heunggongvirae</taxon>
        <taxon>Uroviricota</taxon>
        <taxon>Caudoviricetes</taxon>
        <taxon>Peduoviridae</taxon>
        <taxon>Maltschvirus</taxon>
        <taxon>Maltschvirus maltsch</taxon>
    </lineage>
</organism>
<accession>A0A6J5T934</accession>
<feature type="domain" description="HNH nuclease" evidence="1">
    <location>
        <begin position="52"/>
        <end position="94"/>
    </location>
</feature>
<dbReference type="InterPro" id="IPR016177">
    <property type="entry name" value="DNA-bd_dom_sf"/>
</dbReference>
<dbReference type="InterPro" id="IPR044925">
    <property type="entry name" value="His-Me_finger_sf"/>
</dbReference>
<evidence type="ECO:0000313" key="2">
    <source>
        <dbReference type="EMBL" id="CAB4241039.1"/>
    </source>
</evidence>
<dbReference type="SUPFAM" id="SSF54171">
    <property type="entry name" value="DNA-binding domain"/>
    <property type="match status" value="1"/>
</dbReference>
<protein>
    <submittedName>
        <fullName evidence="2">HNH nuclease</fullName>
    </submittedName>
</protein>
<proteinExistence type="predicted"/>
<dbReference type="EMBL" id="LR797820">
    <property type="protein sequence ID" value="CAB4241039.1"/>
    <property type="molecule type" value="Genomic_DNA"/>
</dbReference>
<dbReference type="GO" id="GO:0003677">
    <property type="term" value="F:DNA binding"/>
    <property type="evidence" value="ECO:0007669"/>
    <property type="project" value="InterPro"/>
</dbReference>